<feature type="compositionally biased region" description="Basic and acidic residues" evidence="2">
    <location>
        <begin position="447"/>
        <end position="475"/>
    </location>
</feature>
<feature type="region of interest" description="Disordered" evidence="2">
    <location>
        <begin position="425"/>
        <end position="475"/>
    </location>
</feature>
<evidence type="ECO:0000313" key="4">
    <source>
        <dbReference type="RefSeq" id="XP_006820888.1"/>
    </source>
</evidence>
<keyword evidence="3" id="KW-1185">Reference proteome</keyword>
<protein>
    <submittedName>
        <fullName evidence="4">Centrobin-like</fullName>
    </submittedName>
</protein>
<keyword evidence="1" id="KW-0175">Coiled coil</keyword>
<evidence type="ECO:0000256" key="2">
    <source>
        <dbReference type="SAM" id="MobiDB-lite"/>
    </source>
</evidence>
<evidence type="ECO:0000313" key="3">
    <source>
        <dbReference type="Proteomes" id="UP000694865"/>
    </source>
</evidence>
<feature type="non-terminal residue" evidence="4">
    <location>
        <position position="597"/>
    </location>
</feature>
<feature type="region of interest" description="Disordered" evidence="2">
    <location>
        <begin position="1"/>
        <end position="21"/>
    </location>
</feature>
<feature type="coiled-coil region" evidence="1">
    <location>
        <begin position="268"/>
        <end position="295"/>
    </location>
</feature>
<accession>A0ABM0MLJ7</accession>
<evidence type="ECO:0000256" key="1">
    <source>
        <dbReference type="SAM" id="Coils"/>
    </source>
</evidence>
<dbReference type="PANTHER" id="PTHR34439">
    <property type="entry name" value="CENTROBIN"/>
    <property type="match status" value="1"/>
</dbReference>
<organism evidence="3 4">
    <name type="scientific">Saccoglossus kowalevskii</name>
    <name type="common">Acorn worm</name>
    <dbReference type="NCBI Taxonomy" id="10224"/>
    <lineage>
        <taxon>Eukaryota</taxon>
        <taxon>Metazoa</taxon>
        <taxon>Hemichordata</taxon>
        <taxon>Enteropneusta</taxon>
        <taxon>Harrimaniidae</taxon>
        <taxon>Saccoglossus</taxon>
    </lineage>
</organism>
<feature type="compositionally biased region" description="Polar residues" evidence="2">
    <location>
        <begin position="427"/>
        <end position="446"/>
    </location>
</feature>
<gene>
    <name evidence="4" type="primary">LOC102807328</name>
</gene>
<feature type="region of interest" description="Disordered" evidence="2">
    <location>
        <begin position="359"/>
        <end position="399"/>
    </location>
</feature>
<proteinExistence type="predicted"/>
<feature type="compositionally biased region" description="Basic and acidic residues" evidence="2">
    <location>
        <begin position="1"/>
        <end position="17"/>
    </location>
</feature>
<reference evidence="4" key="1">
    <citation type="submission" date="2025-08" db="UniProtKB">
        <authorList>
            <consortium name="RefSeq"/>
        </authorList>
    </citation>
    <scope>IDENTIFICATION</scope>
    <source>
        <tissue evidence="4">Testes</tissue>
    </source>
</reference>
<dbReference type="PANTHER" id="PTHR34439:SF1">
    <property type="entry name" value="CENTROBIN"/>
    <property type="match status" value="1"/>
</dbReference>
<dbReference type="InterPro" id="IPR038923">
    <property type="entry name" value="Centrobin"/>
</dbReference>
<feature type="region of interest" description="Disordered" evidence="2">
    <location>
        <begin position="44"/>
        <end position="63"/>
    </location>
</feature>
<feature type="compositionally biased region" description="Polar residues" evidence="2">
    <location>
        <begin position="359"/>
        <end position="368"/>
    </location>
</feature>
<sequence length="597" mass="69409">MFMEKLKEERESVEKTNNKQQTMLRKLETELAQAVEQLAKEQLRATKAESEKDRHISKQSKERAETLKILESERKRVEKLEVERTEAVKKNKRMEKEVDELQKMMEKDRIHWQAMEHELQGKLNRASKEHFNAMDEYKRKLEKETRCSQDAQRVLRSVQTELDSVKMELDTIRTDKENMKMEISLLEAKHEANRTKMESQHKVELEIKIADKVSEIHQKMSEKEAEIRESHRRQVQDINESHQMELEQQRTDAQLEFTKKDAKLKIMTQDYEDSLEENRRVIADLEKKAQKSELHRSELVASLQTLMQSHCNEALSLLGTGSQSVVRKPPYMSTNASILSSGRLSDISLLSEHTINDNNYQSTASPYSDDNIALSTIPEENGSTETRSERSSYSYQEPVQSYSRVSSADTLLQLSGIYSELMKDDNVSSNHQRPSNTRDLSTSFNKNSDKERNVAERDYTETDHHDTGKHQYVERNDCNEYNSSKYGLFGNSFSLPADETVYKRNEYFTGRDGFVGKPEEISERRYQEREPLREEPLYGKKNEYFTGHNGFVEKTEQLNAHVDLHGPQNDEDGSFYPLESQDATLLAADDRNESSDT</sequence>
<dbReference type="GeneID" id="102807328"/>
<name>A0ABM0MLJ7_SACKO</name>
<dbReference type="RefSeq" id="XP_006820888.1">
    <property type="nucleotide sequence ID" value="XM_006820825.1"/>
</dbReference>
<feature type="coiled-coil region" evidence="1">
    <location>
        <begin position="162"/>
        <end position="189"/>
    </location>
</feature>
<dbReference type="Proteomes" id="UP000694865">
    <property type="component" value="Unplaced"/>
</dbReference>